<comment type="caution">
    <text evidence="1">The sequence shown here is derived from an EMBL/GenBank/DDBJ whole genome shotgun (WGS) entry which is preliminary data.</text>
</comment>
<reference evidence="1 2" key="1">
    <citation type="journal article" date="2024" name="G3 (Bethesda)">
        <title>Genome assembly of Hibiscus sabdariffa L. provides insights into metabolisms of medicinal natural products.</title>
        <authorList>
            <person name="Kim T."/>
        </authorList>
    </citation>
    <scope>NUCLEOTIDE SEQUENCE [LARGE SCALE GENOMIC DNA]</scope>
    <source>
        <strain evidence="1">TK-2024</strain>
        <tissue evidence="1">Old leaves</tissue>
    </source>
</reference>
<evidence type="ECO:0000313" key="1">
    <source>
        <dbReference type="EMBL" id="KAK9011309.1"/>
    </source>
</evidence>
<evidence type="ECO:0000313" key="2">
    <source>
        <dbReference type="Proteomes" id="UP001396334"/>
    </source>
</evidence>
<name>A0ABR2REI2_9ROSI</name>
<dbReference type="Proteomes" id="UP001396334">
    <property type="component" value="Unassembled WGS sequence"/>
</dbReference>
<gene>
    <name evidence="1" type="ORF">V6N11_044161</name>
</gene>
<proteinExistence type="predicted"/>
<sequence>MGLSDHNVQIARDRVNGNGVSKDGDESSSKYFVESVRRSGPENVAVDGCFDEVKGFNAILIRKYYNDYVGGTLKLGSSQFGERELMGCSSHDNHNHLSDKVGSDNDLKLVESQGDFVRGKGPSWVEVVTSNILEDPNLEARQLEVSTHLANALDNVRSMGLGPVDVTYLNEDVNVPISERLEDLVEMEQNENNLWKQTSIKHLRLRHWLLKNQRKIIRSG</sequence>
<dbReference type="EMBL" id="JBBPBN010000023">
    <property type="protein sequence ID" value="KAK9011309.1"/>
    <property type="molecule type" value="Genomic_DNA"/>
</dbReference>
<organism evidence="1 2">
    <name type="scientific">Hibiscus sabdariffa</name>
    <name type="common">roselle</name>
    <dbReference type="NCBI Taxonomy" id="183260"/>
    <lineage>
        <taxon>Eukaryota</taxon>
        <taxon>Viridiplantae</taxon>
        <taxon>Streptophyta</taxon>
        <taxon>Embryophyta</taxon>
        <taxon>Tracheophyta</taxon>
        <taxon>Spermatophyta</taxon>
        <taxon>Magnoliopsida</taxon>
        <taxon>eudicotyledons</taxon>
        <taxon>Gunneridae</taxon>
        <taxon>Pentapetalae</taxon>
        <taxon>rosids</taxon>
        <taxon>malvids</taxon>
        <taxon>Malvales</taxon>
        <taxon>Malvaceae</taxon>
        <taxon>Malvoideae</taxon>
        <taxon>Hibiscus</taxon>
    </lineage>
</organism>
<keyword evidence="2" id="KW-1185">Reference proteome</keyword>
<protein>
    <submittedName>
        <fullName evidence="1">Uncharacterized protein</fullName>
    </submittedName>
</protein>
<accession>A0ABR2REI2</accession>